<gene>
    <name evidence="2" type="ORF">C7Y71_001595</name>
</gene>
<dbReference type="InterPro" id="IPR008894">
    <property type="entry name" value="QdtA_cupin_dom"/>
</dbReference>
<dbReference type="CDD" id="cd20292">
    <property type="entry name" value="cupin_QdtA-like"/>
    <property type="match status" value="1"/>
</dbReference>
<proteinExistence type="predicted"/>
<dbReference type="InterPro" id="IPR011051">
    <property type="entry name" value="RmlC_Cupin_sf"/>
</dbReference>
<evidence type="ECO:0000259" key="1">
    <source>
        <dbReference type="Pfam" id="PF05523"/>
    </source>
</evidence>
<dbReference type="SUPFAM" id="SSF51182">
    <property type="entry name" value="RmlC-like cupins"/>
    <property type="match status" value="1"/>
</dbReference>
<keyword evidence="3" id="KW-1185">Reference proteome</keyword>
<accession>A0A5P8E9L8</accession>
<reference evidence="2 3" key="1">
    <citation type="submission" date="2018-11" db="EMBL/GenBank/DDBJ databases">
        <authorList>
            <person name="Na S.W."/>
            <person name="Baik M."/>
        </authorList>
    </citation>
    <scope>NUCLEOTIDE SEQUENCE [LARGE SCALE GENOMIC DNA]</scope>
    <source>
        <strain evidence="2 3">E39</strain>
    </source>
</reference>
<dbReference type="AlphaFoldDB" id="A0A5P8E9L8"/>
<organism evidence="2 3">
    <name type="scientific">Pseudoprevotella muciniphila</name>
    <dbReference type="NCBI Taxonomy" id="2133944"/>
    <lineage>
        <taxon>Bacteria</taxon>
        <taxon>Pseudomonadati</taxon>
        <taxon>Bacteroidota</taxon>
        <taxon>Bacteroidia</taxon>
        <taxon>Bacteroidales</taxon>
        <taxon>Prevotellaceae</taxon>
        <taxon>Pseudoprevotella</taxon>
    </lineage>
</organism>
<dbReference type="KEGG" id="alq:C7Y71_001595"/>
<protein>
    <submittedName>
        <fullName evidence="2">WxcM-like domain-containing protein</fullName>
    </submittedName>
</protein>
<feature type="domain" description="Sugar 3,4-ketoisomerase QdtA cupin" evidence="1">
    <location>
        <begin position="2"/>
        <end position="113"/>
    </location>
</feature>
<sequence>MLTSVQNCENFPFEIKRVFWIYDVPSAAQRGGHAHTSCDELLIAVNGSFDVAVDDGRNKYTYHMNNSRVGLFIPASVWCELLNFSKDCVCLVMASQTYSEEGYINSYEEFKHFSEHK</sequence>
<dbReference type="OrthoDB" id="9795513at2"/>
<dbReference type="Proteomes" id="UP000249375">
    <property type="component" value="Chromosome"/>
</dbReference>
<dbReference type="EMBL" id="CP033459">
    <property type="protein sequence ID" value="QFQ13666.1"/>
    <property type="molecule type" value="Genomic_DNA"/>
</dbReference>
<evidence type="ECO:0000313" key="3">
    <source>
        <dbReference type="Proteomes" id="UP000249375"/>
    </source>
</evidence>
<evidence type="ECO:0000313" key="2">
    <source>
        <dbReference type="EMBL" id="QFQ13666.1"/>
    </source>
</evidence>
<dbReference type="Pfam" id="PF05523">
    <property type="entry name" value="FdtA"/>
    <property type="match status" value="1"/>
</dbReference>
<dbReference type="Gene3D" id="2.60.120.10">
    <property type="entry name" value="Jelly Rolls"/>
    <property type="match status" value="1"/>
</dbReference>
<dbReference type="InterPro" id="IPR014710">
    <property type="entry name" value="RmlC-like_jellyroll"/>
</dbReference>
<name>A0A5P8E9L8_9BACT</name>